<evidence type="ECO:0000313" key="2">
    <source>
        <dbReference type="EMBL" id="MBO1363908.1"/>
    </source>
</evidence>
<keyword evidence="3" id="KW-1185">Reference proteome</keyword>
<dbReference type="Proteomes" id="UP000664265">
    <property type="component" value="Unassembled WGS sequence"/>
</dbReference>
<name>A0ABS3M6W3_9BACT</name>
<dbReference type="InterPro" id="IPR029464">
    <property type="entry name" value="HSDR_N"/>
</dbReference>
<gene>
    <name evidence="2" type="ORF">JHU38_09020</name>
</gene>
<organism evidence="2 3">
    <name type="scientific">Prevotella illustrans</name>
    <dbReference type="NCBI Taxonomy" id="2800387"/>
    <lineage>
        <taxon>Bacteria</taxon>
        <taxon>Pseudomonadati</taxon>
        <taxon>Bacteroidota</taxon>
        <taxon>Bacteroidia</taxon>
        <taxon>Bacteroidales</taxon>
        <taxon>Prevotellaceae</taxon>
        <taxon>Prevotella</taxon>
    </lineage>
</organism>
<accession>A0ABS3M6W3</accession>
<dbReference type="Pfam" id="PF13588">
    <property type="entry name" value="HSDR_N_2"/>
    <property type="match status" value="1"/>
</dbReference>
<evidence type="ECO:0000313" key="3">
    <source>
        <dbReference type="Proteomes" id="UP000664265"/>
    </source>
</evidence>
<dbReference type="RefSeq" id="WP_107583206.1">
    <property type="nucleotide sequence ID" value="NZ_JAERMS010000030.1"/>
</dbReference>
<proteinExistence type="predicted"/>
<feature type="domain" description="Type I restriction enzyme R protein N-terminal" evidence="1">
    <location>
        <begin position="35"/>
        <end position="144"/>
    </location>
</feature>
<evidence type="ECO:0000259" key="1">
    <source>
        <dbReference type="Pfam" id="PF13588"/>
    </source>
</evidence>
<protein>
    <submittedName>
        <fullName evidence="2">Type I restriction enzyme HsdR N-terminal domain-containing protein</fullName>
    </submittedName>
</protein>
<dbReference type="EMBL" id="JAERMS010000030">
    <property type="protein sequence ID" value="MBO1363908.1"/>
    <property type="molecule type" value="Genomic_DNA"/>
</dbReference>
<sequence length="149" mass="17523">MNRLNLPSFDLKLSGTKEKPKIFDILRKRYVALTPEEWVRQHFIHYLINYKGYPKALMANEVQLQIGSKLLRADSVLYDLQLKPKIIIEYKAPSIPITQKVFDQAFAYNTQLHVNYLMVSNGINHYCCKIDYAHHNYILLADIPDYHQL</sequence>
<reference evidence="2 3" key="1">
    <citation type="submission" date="2021-01" db="EMBL/GenBank/DDBJ databases">
        <title>Prevotella A2931 sp. nov.</title>
        <authorList>
            <person name="Buhl M."/>
            <person name="Oberhettinger P."/>
        </authorList>
    </citation>
    <scope>NUCLEOTIDE SEQUENCE [LARGE SCALE GENOMIC DNA]</scope>
    <source>
        <strain evidence="2 3">A2931</strain>
    </source>
</reference>
<comment type="caution">
    <text evidence="2">The sequence shown here is derived from an EMBL/GenBank/DDBJ whole genome shotgun (WGS) entry which is preliminary data.</text>
</comment>